<feature type="compositionally biased region" description="Polar residues" evidence="3">
    <location>
        <begin position="246"/>
        <end position="255"/>
    </location>
</feature>
<dbReference type="InterPro" id="IPR008967">
    <property type="entry name" value="p53-like_TF_DNA-bd_sf"/>
</dbReference>
<dbReference type="InterPro" id="IPR052605">
    <property type="entry name" value="Fungal_trans_regulator"/>
</dbReference>
<dbReference type="PANTHER" id="PTHR35144">
    <property type="entry name" value="MEIOSIS-SPECIFIC TRANSCRIPTION FACTOR NDT80"/>
    <property type="match status" value="1"/>
</dbReference>
<name>A0A0D2DNA3_9EURO</name>
<evidence type="ECO:0000256" key="3">
    <source>
        <dbReference type="SAM" id="MobiDB-lite"/>
    </source>
</evidence>
<accession>A0A0D2DNA3</accession>
<dbReference type="STRING" id="5601.A0A0D2DNA3"/>
<feature type="domain" description="NDT80" evidence="4">
    <location>
        <begin position="1"/>
        <end position="233"/>
    </location>
</feature>
<evidence type="ECO:0000256" key="2">
    <source>
        <dbReference type="PROSITE-ProRule" id="PRU00850"/>
    </source>
</evidence>
<dbReference type="GO" id="GO:0051321">
    <property type="term" value="P:meiotic cell cycle"/>
    <property type="evidence" value="ECO:0007669"/>
    <property type="project" value="TreeGrafter"/>
</dbReference>
<dbReference type="PANTHER" id="PTHR35144:SF1">
    <property type="entry name" value="PROTEIN PACG"/>
    <property type="match status" value="1"/>
</dbReference>
<dbReference type="InterPro" id="IPR024061">
    <property type="entry name" value="NDT80_DNA-bd_dom"/>
</dbReference>
<evidence type="ECO:0000256" key="1">
    <source>
        <dbReference type="ARBA" id="ARBA00023125"/>
    </source>
</evidence>
<dbReference type="InterPro" id="IPR037141">
    <property type="entry name" value="NDT80_DNA-bd_dom_sf"/>
</dbReference>
<evidence type="ECO:0000313" key="5">
    <source>
        <dbReference type="EMBL" id="KIW63772.1"/>
    </source>
</evidence>
<dbReference type="AlphaFoldDB" id="A0A0D2DNA3"/>
<organism evidence="5 6">
    <name type="scientific">Phialophora macrospora</name>
    <dbReference type="NCBI Taxonomy" id="1851006"/>
    <lineage>
        <taxon>Eukaryota</taxon>
        <taxon>Fungi</taxon>
        <taxon>Dikarya</taxon>
        <taxon>Ascomycota</taxon>
        <taxon>Pezizomycotina</taxon>
        <taxon>Eurotiomycetes</taxon>
        <taxon>Chaetothyriomycetidae</taxon>
        <taxon>Chaetothyriales</taxon>
        <taxon>Herpotrichiellaceae</taxon>
        <taxon>Phialophora</taxon>
    </lineage>
</organism>
<dbReference type="GO" id="GO:0003677">
    <property type="term" value="F:DNA binding"/>
    <property type="evidence" value="ECO:0007669"/>
    <property type="project" value="UniProtKB-KW"/>
</dbReference>
<reference evidence="5 6" key="1">
    <citation type="submission" date="2015-01" db="EMBL/GenBank/DDBJ databases">
        <title>The Genome Sequence of Capronia semiimmersa CBS27337.</title>
        <authorList>
            <consortium name="The Broad Institute Genomics Platform"/>
            <person name="Cuomo C."/>
            <person name="de Hoog S."/>
            <person name="Gorbushina A."/>
            <person name="Stielow B."/>
            <person name="Teixiera M."/>
            <person name="Abouelleil A."/>
            <person name="Chapman S.B."/>
            <person name="Priest M."/>
            <person name="Young S.K."/>
            <person name="Wortman J."/>
            <person name="Nusbaum C."/>
            <person name="Birren B."/>
        </authorList>
    </citation>
    <scope>NUCLEOTIDE SEQUENCE [LARGE SCALE GENOMIC DNA]</scope>
    <source>
        <strain evidence="5 6">CBS 27337</strain>
    </source>
</reference>
<dbReference type="Proteomes" id="UP000054266">
    <property type="component" value="Unassembled WGS sequence"/>
</dbReference>
<dbReference type="GO" id="GO:0000228">
    <property type="term" value="C:nuclear chromosome"/>
    <property type="evidence" value="ECO:0007669"/>
    <property type="project" value="TreeGrafter"/>
</dbReference>
<sequence length="531" mass="58239">MNAQDHVAGVLDEPIESSSHQLLFRSSEPNVTLYDATFAPIDISTAVRFYGTFILNRETDPETQSMEDELTCYRRNLFQVAGRVDACGFPTHIAVSDGIGASGSAHDRPLRAVSHLRASLSAVESIDWLPVPILSASSRNPDAALNSQPPGDVDLEFQETPSGFTARINWERLQFRSATSNNGRRRKEIRQKFVVNCIIVACMADGSEIKVLATTSMPLTVRGRSPKNFSSRKDIGVNLDQTSWLSTRDGTSTDSYHADPSVARSFPPSTTRDARNHLRTPPISPLDSTIPENDLGPDQVIFSPAMWDWIDFSQISDMASPNVLSSSSFPHQTCPANATETLVPNHDHALSGHRFNSRSDAYLPLSERFVPLGQQNTTEIADKDLQPLSRIEFTDVAIDVSLQQRQSLPMNQTSTNSSLATSNAVADDTMPRAKAGDLIGAPSGSFVAGHSSAAFNSDVLMSTSSLLGSIASQSSPASYTYVPVGIQNWQEPVDPVFWHHPWCHFKEGRKSHIRPPFEKGRNLPDRGWSHV</sequence>
<dbReference type="SUPFAM" id="SSF49417">
    <property type="entry name" value="p53-like transcription factors"/>
    <property type="match status" value="1"/>
</dbReference>
<feature type="DNA-binding region" description="NDT80" evidence="2">
    <location>
        <begin position="1"/>
        <end position="233"/>
    </location>
</feature>
<dbReference type="Gene3D" id="2.60.40.1390">
    <property type="entry name" value="NDT80 DNA-binding domain"/>
    <property type="match status" value="1"/>
</dbReference>
<feature type="region of interest" description="Disordered" evidence="3">
    <location>
        <begin position="246"/>
        <end position="293"/>
    </location>
</feature>
<dbReference type="HOGENOM" id="CLU_045712_0_0_1"/>
<proteinExistence type="predicted"/>
<evidence type="ECO:0000313" key="6">
    <source>
        <dbReference type="Proteomes" id="UP000054266"/>
    </source>
</evidence>
<dbReference type="Pfam" id="PF05224">
    <property type="entry name" value="NDT80_PhoG"/>
    <property type="match status" value="1"/>
</dbReference>
<protein>
    <recommendedName>
        <fullName evidence="4">NDT80 domain-containing protein</fullName>
    </recommendedName>
</protein>
<keyword evidence="6" id="KW-1185">Reference proteome</keyword>
<evidence type="ECO:0000259" key="4">
    <source>
        <dbReference type="PROSITE" id="PS51517"/>
    </source>
</evidence>
<gene>
    <name evidence="5" type="ORF">PV04_08750</name>
</gene>
<dbReference type="EMBL" id="KN846961">
    <property type="protein sequence ID" value="KIW63772.1"/>
    <property type="molecule type" value="Genomic_DNA"/>
</dbReference>
<dbReference type="PROSITE" id="PS51517">
    <property type="entry name" value="NDT80"/>
    <property type="match status" value="1"/>
</dbReference>
<dbReference type="GO" id="GO:0003700">
    <property type="term" value="F:DNA-binding transcription factor activity"/>
    <property type="evidence" value="ECO:0007669"/>
    <property type="project" value="UniProtKB-UniRule"/>
</dbReference>
<dbReference type="GO" id="GO:0045944">
    <property type="term" value="P:positive regulation of transcription by RNA polymerase II"/>
    <property type="evidence" value="ECO:0007669"/>
    <property type="project" value="TreeGrafter"/>
</dbReference>
<keyword evidence="1 2" id="KW-0238">DNA-binding</keyword>